<evidence type="ECO:0000313" key="1">
    <source>
        <dbReference type="EMBL" id="GAA0228808.1"/>
    </source>
</evidence>
<name>A0ABN0TS43_9PSEU</name>
<accession>A0ABN0TS43</accession>
<dbReference type="Gene3D" id="1.25.40.10">
    <property type="entry name" value="Tetratricopeptide repeat domain"/>
    <property type="match status" value="1"/>
</dbReference>
<sequence>MIEFMTCSIVARDPVTGCLGVAVQSGVLAIGTRVPAARAGVGAVVAQAGSELWWRTTLLDLVASGMTAEGAVAALATQPGVAEAQFAVVDATGGVAAFTGPDCIPRAGHALGDGVAVQANMMASDAVWPAMLAAYGSASGGLPERLVAALAAAEREGGDVRGPQSAALLVVGPARGALSNGEWDDPVFDLRVDDSRDPVGDLSRLVRVARAHRNLIRSATPGVSEDDAVSALRAAAEGAPDDPSALRSAGIGLAVRGRHAEAFPLLERAFALEPLAERWARAAAVRAGDAGTALLTWLDAR</sequence>
<dbReference type="SUPFAM" id="SSF56235">
    <property type="entry name" value="N-terminal nucleophile aminohydrolases (Ntn hydrolases)"/>
    <property type="match status" value="1"/>
</dbReference>
<evidence type="ECO:0000313" key="2">
    <source>
        <dbReference type="Proteomes" id="UP001500416"/>
    </source>
</evidence>
<dbReference type="Pfam" id="PF06267">
    <property type="entry name" value="DUF1028"/>
    <property type="match status" value="1"/>
</dbReference>
<dbReference type="Proteomes" id="UP001500416">
    <property type="component" value="Unassembled WGS sequence"/>
</dbReference>
<dbReference type="InterPro" id="IPR011990">
    <property type="entry name" value="TPR-like_helical_dom_sf"/>
</dbReference>
<dbReference type="PANTHER" id="PTHR39328">
    <property type="entry name" value="BLL2871 PROTEIN"/>
    <property type="match status" value="1"/>
</dbReference>
<dbReference type="InterPro" id="IPR029055">
    <property type="entry name" value="Ntn_hydrolases_N"/>
</dbReference>
<organism evidence="1 2">
    <name type="scientific">Saccharothrix mutabilis subsp. mutabilis</name>
    <dbReference type="NCBI Taxonomy" id="66855"/>
    <lineage>
        <taxon>Bacteria</taxon>
        <taxon>Bacillati</taxon>
        <taxon>Actinomycetota</taxon>
        <taxon>Actinomycetes</taxon>
        <taxon>Pseudonocardiales</taxon>
        <taxon>Pseudonocardiaceae</taxon>
        <taxon>Saccharothrix</taxon>
    </lineage>
</organism>
<dbReference type="EMBL" id="BAAABU010000005">
    <property type="protein sequence ID" value="GAA0228808.1"/>
    <property type="molecule type" value="Genomic_DNA"/>
</dbReference>
<proteinExistence type="predicted"/>
<dbReference type="Gene3D" id="3.60.20.10">
    <property type="entry name" value="Glutamine Phosphoribosylpyrophosphate, subunit 1, domain 1"/>
    <property type="match status" value="1"/>
</dbReference>
<reference evidence="1 2" key="1">
    <citation type="journal article" date="2019" name="Int. J. Syst. Evol. Microbiol.">
        <title>The Global Catalogue of Microorganisms (GCM) 10K type strain sequencing project: providing services to taxonomists for standard genome sequencing and annotation.</title>
        <authorList>
            <consortium name="The Broad Institute Genomics Platform"/>
            <consortium name="The Broad Institute Genome Sequencing Center for Infectious Disease"/>
            <person name="Wu L."/>
            <person name="Ma J."/>
        </authorList>
    </citation>
    <scope>NUCLEOTIDE SEQUENCE [LARGE SCALE GENOMIC DNA]</scope>
    <source>
        <strain evidence="1 2">JCM 3380</strain>
    </source>
</reference>
<gene>
    <name evidence="1" type="ORF">GCM10010492_29000</name>
</gene>
<comment type="caution">
    <text evidence="1">The sequence shown here is derived from an EMBL/GenBank/DDBJ whole genome shotgun (WGS) entry which is preliminary data.</text>
</comment>
<dbReference type="PANTHER" id="PTHR39328:SF1">
    <property type="entry name" value="BLL2871 PROTEIN"/>
    <property type="match status" value="1"/>
</dbReference>
<evidence type="ECO:0008006" key="3">
    <source>
        <dbReference type="Google" id="ProtNLM"/>
    </source>
</evidence>
<dbReference type="InterPro" id="IPR010430">
    <property type="entry name" value="DUF1028"/>
</dbReference>
<keyword evidence="2" id="KW-1185">Reference proteome</keyword>
<dbReference type="SUPFAM" id="SSF48452">
    <property type="entry name" value="TPR-like"/>
    <property type="match status" value="1"/>
</dbReference>
<protein>
    <recommendedName>
        <fullName evidence="3">DUF1028 domain-containing protein</fullName>
    </recommendedName>
</protein>